<accession>A0ABP8JKS4</accession>
<dbReference type="EMBL" id="BAABFX010000020">
    <property type="protein sequence ID" value="GAA4392410.1"/>
    <property type="molecule type" value="Genomic_DNA"/>
</dbReference>
<dbReference type="InterPro" id="IPR027417">
    <property type="entry name" value="P-loop_NTPase"/>
</dbReference>
<dbReference type="Proteomes" id="UP001500390">
    <property type="component" value="Unassembled WGS sequence"/>
</dbReference>
<dbReference type="PANTHER" id="PTHR23073">
    <property type="entry name" value="26S PROTEASOME REGULATORY SUBUNIT"/>
    <property type="match status" value="1"/>
</dbReference>
<reference evidence="6" key="1">
    <citation type="journal article" date="2019" name="Int. J. Syst. Evol. Microbiol.">
        <title>The Global Catalogue of Microorganisms (GCM) 10K type strain sequencing project: providing services to taxonomists for standard genome sequencing and annotation.</title>
        <authorList>
            <consortium name="The Broad Institute Genomics Platform"/>
            <consortium name="The Broad Institute Genome Sequencing Center for Infectious Disease"/>
            <person name="Wu L."/>
            <person name="Ma J."/>
        </authorList>
    </citation>
    <scope>NUCLEOTIDE SEQUENCE [LARGE SCALE GENOMIC DNA]</scope>
    <source>
        <strain evidence="6">JCM 17738</strain>
    </source>
</reference>
<keyword evidence="6" id="KW-1185">Reference proteome</keyword>
<evidence type="ECO:0000313" key="5">
    <source>
        <dbReference type="EMBL" id="GAA4392410.1"/>
    </source>
</evidence>
<dbReference type="RefSeq" id="WP_159903188.1">
    <property type="nucleotide sequence ID" value="NZ_BAABFX010000020.1"/>
</dbReference>
<evidence type="ECO:0000256" key="1">
    <source>
        <dbReference type="ARBA" id="ARBA00006914"/>
    </source>
</evidence>
<comment type="similarity">
    <text evidence="1">Belongs to the AAA ATPase family.</text>
</comment>
<name>A0ABP8JKS4_9MICO</name>
<sequence>MSTRPTVATPVAELGAALEMLDAVIRVRAEERRGGPAGRPLAPSLVEGSGGLEGAAAADEGIPPLERYDGGGPLAATIAMAGLGPAEALVLVAAVAPFVDERFAAAYATLTDRPGVTGLTGEVARTLAARTLAGRLDVTALLSEAGTLRATGLLTLDPPDDLSGTLAPDPPLLAWLLGQPPPPPRVSSGFPARPLTTVHTLADVVLPARARAKVADIERRIAHRERVVHTWGFGRHHDNVGGLLALLHGPPGTGKSMTAAAIAASAGLTAYVIDLSALVSKYIGETEKALAAVFERAERERCILVFDEADAIFGQRTEVSDAHDRYANQEVSYLLSRIETHQGVVILTTNLLGNIDPAFQRRIHVMVEFPAPGAPEREQLWRRALPPDLPVADDLDVVALAERFAITGAEVRDAAVDAAYLAAAGDGVVTQDLLVTAIRRQYEKAGRAAPP</sequence>
<keyword evidence="3" id="KW-0067">ATP-binding</keyword>
<comment type="caution">
    <text evidence="5">The sequence shown here is derived from an EMBL/GenBank/DDBJ whole genome shotgun (WGS) entry which is preliminary data.</text>
</comment>
<feature type="domain" description="AAA+ ATPase" evidence="4">
    <location>
        <begin position="241"/>
        <end position="373"/>
    </location>
</feature>
<gene>
    <name evidence="5" type="ORF">GCM10023153_11390</name>
</gene>
<dbReference type="Pfam" id="PF00004">
    <property type="entry name" value="AAA"/>
    <property type="match status" value="1"/>
</dbReference>
<dbReference type="InterPro" id="IPR003959">
    <property type="entry name" value="ATPase_AAA_core"/>
</dbReference>
<dbReference type="Pfam" id="PF22977">
    <property type="entry name" value="WHD"/>
    <property type="match status" value="1"/>
</dbReference>
<proteinExistence type="inferred from homology"/>
<organism evidence="5 6">
    <name type="scientific">Ornithinibacter aureus</name>
    <dbReference type="NCBI Taxonomy" id="622664"/>
    <lineage>
        <taxon>Bacteria</taxon>
        <taxon>Bacillati</taxon>
        <taxon>Actinomycetota</taxon>
        <taxon>Actinomycetes</taxon>
        <taxon>Micrococcales</taxon>
        <taxon>Intrasporangiaceae</taxon>
        <taxon>Ornithinibacter</taxon>
    </lineage>
</organism>
<dbReference type="InterPro" id="IPR003593">
    <property type="entry name" value="AAA+_ATPase"/>
</dbReference>
<protein>
    <recommendedName>
        <fullName evidence="4">AAA+ ATPase domain-containing protein</fullName>
    </recommendedName>
</protein>
<evidence type="ECO:0000256" key="3">
    <source>
        <dbReference type="ARBA" id="ARBA00022840"/>
    </source>
</evidence>
<dbReference type="InterPro" id="IPR050221">
    <property type="entry name" value="26S_Proteasome_ATPase"/>
</dbReference>
<evidence type="ECO:0000259" key="4">
    <source>
        <dbReference type="SMART" id="SM00382"/>
    </source>
</evidence>
<evidence type="ECO:0000313" key="6">
    <source>
        <dbReference type="Proteomes" id="UP001500390"/>
    </source>
</evidence>
<dbReference type="Gene3D" id="3.40.50.300">
    <property type="entry name" value="P-loop containing nucleotide triphosphate hydrolases"/>
    <property type="match status" value="1"/>
</dbReference>
<dbReference type="SUPFAM" id="SSF52540">
    <property type="entry name" value="P-loop containing nucleoside triphosphate hydrolases"/>
    <property type="match status" value="1"/>
</dbReference>
<dbReference type="CDD" id="cd19481">
    <property type="entry name" value="RecA-like_protease"/>
    <property type="match status" value="1"/>
</dbReference>
<dbReference type="InterPro" id="IPR054472">
    <property type="entry name" value="WHD"/>
</dbReference>
<dbReference type="SMART" id="SM00382">
    <property type="entry name" value="AAA"/>
    <property type="match status" value="1"/>
</dbReference>
<evidence type="ECO:0000256" key="2">
    <source>
        <dbReference type="ARBA" id="ARBA00022741"/>
    </source>
</evidence>
<keyword evidence="2" id="KW-0547">Nucleotide-binding</keyword>